<evidence type="ECO:0000256" key="3">
    <source>
        <dbReference type="ARBA" id="ARBA00022692"/>
    </source>
</evidence>
<dbReference type="Proteomes" id="UP001499841">
    <property type="component" value="Unassembled WGS sequence"/>
</dbReference>
<feature type="transmembrane region" description="Helical" evidence="6">
    <location>
        <begin position="52"/>
        <end position="71"/>
    </location>
</feature>
<dbReference type="InterPro" id="IPR002781">
    <property type="entry name" value="TM_pro_TauE-like"/>
</dbReference>
<name>A0ABP6UNS2_9MICO</name>
<evidence type="ECO:0000256" key="2">
    <source>
        <dbReference type="ARBA" id="ARBA00009142"/>
    </source>
</evidence>
<dbReference type="PANTHER" id="PTHR43701">
    <property type="entry name" value="MEMBRANE TRANSPORTER PROTEIN MJ0441-RELATED"/>
    <property type="match status" value="1"/>
</dbReference>
<keyword evidence="6" id="KW-1003">Cell membrane</keyword>
<comment type="subcellular location">
    <subcellularLocation>
        <location evidence="6">Cell membrane</location>
        <topology evidence="6">Multi-pass membrane protein</topology>
    </subcellularLocation>
    <subcellularLocation>
        <location evidence="1">Membrane</location>
        <topology evidence="1">Multi-pass membrane protein</topology>
    </subcellularLocation>
</comment>
<evidence type="ECO:0000313" key="8">
    <source>
        <dbReference type="Proteomes" id="UP001499841"/>
    </source>
</evidence>
<dbReference type="RefSeq" id="WP_345044992.1">
    <property type="nucleotide sequence ID" value="NZ_BAABBA010000031.1"/>
</dbReference>
<feature type="transmembrane region" description="Helical" evidence="6">
    <location>
        <begin position="108"/>
        <end position="125"/>
    </location>
</feature>
<protein>
    <recommendedName>
        <fullName evidence="6">Probable membrane transporter protein</fullName>
    </recommendedName>
</protein>
<feature type="transmembrane region" description="Helical" evidence="6">
    <location>
        <begin position="83"/>
        <end position="102"/>
    </location>
</feature>
<comment type="caution">
    <text evidence="7">The sequence shown here is derived from an EMBL/GenBank/DDBJ whole genome shotgun (WGS) entry which is preliminary data.</text>
</comment>
<feature type="transmembrane region" description="Helical" evidence="6">
    <location>
        <begin position="12"/>
        <end position="32"/>
    </location>
</feature>
<proteinExistence type="inferred from homology"/>
<dbReference type="PANTHER" id="PTHR43701:SF2">
    <property type="entry name" value="MEMBRANE TRANSPORTER PROTEIN YJNA-RELATED"/>
    <property type="match status" value="1"/>
</dbReference>
<accession>A0ABP6UNS2</accession>
<keyword evidence="3 6" id="KW-0812">Transmembrane</keyword>
<feature type="transmembrane region" description="Helical" evidence="6">
    <location>
        <begin position="162"/>
        <end position="195"/>
    </location>
</feature>
<evidence type="ECO:0000256" key="4">
    <source>
        <dbReference type="ARBA" id="ARBA00022989"/>
    </source>
</evidence>
<sequence length="283" mass="28853">MPSNLGKDPRSVLALTLPIGLVVGITLGALGGGGSILTVPVLVYLLGLDPRSATTGSLVIVGVTTLIGMLPHLRARRVRLGQGVVFGLLGLGGAFVGSLLSTAVPQNVLLAAFAGLMLVVAAVMTRRRWAAARNQAAGHGQVEARTTPVVSLRPFRCDCHALGVLLLTATAVGLLTGFFGVGGGFAVVPALVLAMRLPMPVAVGTSLVVITINSASSLLSRLGQDVTLDWALIGSFTAASVIGSLIGARITAKVSPARLNLAFTVLLVVVALYTAARSIPQFL</sequence>
<comment type="similarity">
    <text evidence="2 6">Belongs to the 4-toluene sulfonate uptake permease (TSUP) (TC 2.A.102) family.</text>
</comment>
<organism evidence="7 8">
    <name type="scientific">Georgenia daeguensis</name>
    <dbReference type="NCBI Taxonomy" id="908355"/>
    <lineage>
        <taxon>Bacteria</taxon>
        <taxon>Bacillati</taxon>
        <taxon>Actinomycetota</taxon>
        <taxon>Actinomycetes</taxon>
        <taxon>Micrococcales</taxon>
        <taxon>Bogoriellaceae</taxon>
        <taxon>Georgenia</taxon>
    </lineage>
</organism>
<evidence type="ECO:0000256" key="1">
    <source>
        <dbReference type="ARBA" id="ARBA00004141"/>
    </source>
</evidence>
<evidence type="ECO:0000313" key="7">
    <source>
        <dbReference type="EMBL" id="GAA3510871.1"/>
    </source>
</evidence>
<feature type="transmembrane region" description="Helical" evidence="6">
    <location>
        <begin position="201"/>
        <end position="219"/>
    </location>
</feature>
<gene>
    <name evidence="7" type="ORF">GCM10022262_38750</name>
</gene>
<feature type="transmembrane region" description="Helical" evidence="6">
    <location>
        <begin position="231"/>
        <end position="251"/>
    </location>
</feature>
<dbReference type="EMBL" id="BAABBA010000031">
    <property type="protein sequence ID" value="GAA3510871.1"/>
    <property type="molecule type" value="Genomic_DNA"/>
</dbReference>
<keyword evidence="8" id="KW-1185">Reference proteome</keyword>
<keyword evidence="4 6" id="KW-1133">Transmembrane helix</keyword>
<dbReference type="Pfam" id="PF01925">
    <property type="entry name" value="TauE"/>
    <property type="match status" value="1"/>
</dbReference>
<reference evidence="8" key="1">
    <citation type="journal article" date="2019" name="Int. J. Syst. Evol. Microbiol.">
        <title>The Global Catalogue of Microorganisms (GCM) 10K type strain sequencing project: providing services to taxonomists for standard genome sequencing and annotation.</title>
        <authorList>
            <consortium name="The Broad Institute Genomics Platform"/>
            <consortium name="The Broad Institute Genome Sequencing Center for Infectious Disease"/>
            <person name="Wu L."/>
            <person name="Ma J."/>
        </authorList>
    </citation>
    <scope>NUCLEOTIDE SEQUENCE [LARGE SCALE GENOMIC DNA]</scope>
    <source>
        <strain evidence="8">JCM 17459</strain>
    </source>
</reference>
<keyword evidence="5 6" id="KW-0472">Membrane</keyword>
<evidence type="ECO:0000256" key="6">
    <source>
        <dbReference type="RuleBase" id="RU363041"/>
    </source>
</evidence>
<dbReference type="InterPro" id="IPR051598">
    <property type="entry name" value="TSUP/Inactive_protease-like"/>
</dbReference>
<feature type="transmembrane region" description="Helical" evidence="6">
    <location>
        <begin position="257"/>
        <end position="276"/>
    </location>
</feature>
<evidence type="ECO:0000256" key="5">
    <source>
        <dbReference type="ARBA" id="ARBA00023136"/>
    </source>
</evidence>